<evidence type="ECO:0000313" key="1">
    <source>
        <dbReference type="EMBL" id="RUT07146.1"/>
    </source>
</evidence>
<keyword evidence="2" id="KW-1185">Reference proteome</keyword>
<dbReference type="AlphaFoldDB" id="A0A3S1CQ54"/>
<reference evidence="1" key="1">
    <citation type="submission" date="2018-12" db="EMBL/GenBank/DDBJ databases">
        <authorList>
            <person name="Will S."/>
            <person name="Neumann-Schaal M."/>
            <person name="Henke P."/>
        </authorList>
    </citation>
    <scope>NUCLEOTIDE SEQUENCE</scope>
    <source>
        <strain evidence="1">PCC 7102</strain>
    </source>
</reference>
<proteinExistence type="predicted"/>
<organism evidence="1 2">
    <name type="scientific">Dulcicalothrix desertica PCC 7102</name>
    <dbReference type="NCBI Taxonomy" id="232991"/>
    <lineage>
        <taxon>Bacteria</taxon>
        <taxon>Bacillati</taxon>
        <taxon>Cyanobacteriota</taxon>
        <taxon>Cyanophyceae</taxon>
        <taxon>Nostocales</taxon>
        <taxon>Calotrichaceae</taxon>
        <taxon>Dulcicalothrix</taxon>
    </lineage>
</organism>
<accession>A0A3S1CQ54</accession>
<evidence type="ECO:0000313" key="2">
    <source>
        <dbReference type="Proteomes" id="UP000271624"/>
    </source>
</evidence>
<comment type="caution">
    <text evidence="1">The sequence shown here is derived from an EMBL/GenBank/DDBJ whole genome shotgun (WGS) entry which is preliminary data.</text>
</comment>
<sequence>MTIATNSGLPENLAELEARLSTLSHDDQALKIIQNFAQKLGKTSKRQDLFNFKGALVREPIIYQDVLSRGLINADEDPFTLLQGDIISTDAAYFLGERITGMKFAVATSTCDLVPGRREYAVLLRVQPIKTNDPNAKQLLGELLKFNSTQRMYLPPLPGDSSDVVANSLVFDGIIQVRLSDLLIATRYASLSLVGWRIFGSLVRSIIVRAGASEVRMRSSIQELE</sequence>
<gene>
    <name evidence="1" type="ORF">DSM106972_024070</name>
</gene>
<name>A0A3S1CQ54_9CYAN</name>
<dbReference type="OrthoDB" id="494949at2"/>
<dbReference type="Proteomes" id="UP000271624">
    <property type="component" value="Unassembled WGS sequence"/>
</dbReference>
<reference evidence="1" key="2">
    <citation type="journal article" date="2019" name="Genome Biol. Evol.">
        <title>Day and night: Metabolic profiles and evolutionary relationships of six axenic non-marine cyanobacteria.</title>
        <authorList>
            <person name="Will S.E."/>
            <person name="Henke P."/>
            <person name="Boedeker C."/>
            <person name="Huang S."/>
            <person name="Brinkmann H."/>
            <person name="Rohde M."/>
            <person name="Jarek M."/>
            <person name="Friedl T."/>
            <person name="Seufert S."/>
            <person name="Schumacher M."/>
            <person name="Overmann J."/>
            <person name="Neumann-Schaal M."/>
            <person name="Petersen J."/>
        </authorList>
    </citation>
    <scope>NUCLEOTIDE SEQUENCE [LARGE SCALE GENOMIC DNA]</scope>
    <source>
        <strain evidence="1">PCC 7102</strain>
    </source>
</reference>
<protein>
    <submittedName>
        <fullName evidence="1">Uncharacterized protein</fullName>
    </submittedName>
</protein>
<dbReference type="EMBL" id="RSCL01000005">
    <property type="protein sequence ID" value="RUT07146.1"/>
    <property type="molecule type" value="Genomic_DNA"/>
</dbReference>
<dbReference type="RefSeq" id="WP_127080984.1">
    <property type="nucleotide sequence ID" value="NZ_RSCL01000005.1"/>
</dbReference>